<dbReference type="InterPro" id="IPR019270">
    <property type="entry name" value="DUF2283"/>
</dbReference>
<proteinExistence type="predicted"/>
<dbReference type="EMBL" id="JACSQT010000004">
    <property type="protein sequence ID" value="MBD7937501.1"/>
    <property type="molecule type" value="Genomic_DNA"/>
</dbReference>
<accession>A0ABR8QPM9</accession>
<dbReference type="RefSeq" id="WP_191813783.1">
    <property type="nucleotide sequence ID" value="NZ_JACSQT010000004.1"/>
</dbReference>
<evidence type="ECO:0000313" key="1">
    <source>
        <dbReference type="EMBL" id="MBD7937501.1"/>
    </source>
</evidence>
<keyword evidence="2" id="KW-1185">Reference proteome</keyword>
<reference evidence="1 2" key="1">
    <citation type="submission" date="2020-08" db="EMBL/GenBank/DDBJ databases">
        <title>A Genomic Blueprint of the Chicken Gut Microbiome.</title>
        <authorList>
            <person name="Gilroy R."/>
            <person name="Ravi A."/>
            <person name="Getino M."/>
            <person name="Pursley I."/>
            <person name="Horton D.L."/>
            <person name="Alikhan N.-F."/>
            <person name="Baker D."/>
            <person name="Gharbi K."/>
            <person name="Hall N."/>
            <person name="Watson M."/>
            <person name="Adriaenssens E.M."/>
            <person name="Foster-Nyarko E."/>
            <person name="Jarju S."/>
            <person name="Secka A."/>
            <person name="Antonio M."/>
            <person name="Oren A."/>
            <person name="Chaudhuri R."/>
            <person name="La Ragione R.M."/>
            <person name="Hildebrand F."/>
            <person name="Pallen M.J."/>
        </authorList>
    </citation>
    <scope>NUCLEOTIDE SEQUENCE [LARGE SCALE GENOMIC DNA]</scope>
    <source>
        <strain evidence="1 2">Sa5YUA1</strain>
    </source>
</reference>
<dbReference type="InterPro" id="IPR016789">
    <property type="entry name" value="UCP021389"/>
</dbReference>
<name>A0ABR8QPM9_9BACI</name>
<dbReference type="Pfam" id="PF10049">
    <property type="entry name" value="DUF2283"/>
    <property type="match status" value="1"/>
</dbReference>
<dbReference type="Proteomes" id="UP000657931">
    <property type="component" value="Unassembled WGS sequence"/>
</dbReference>
<comment type="caution">
    <text evidence="1">The sequence shown here is derived from an EMBL/GenBank/DDBJ whole genome shotgun (WGS) entry which is preliminary data.</text>
</comment>
<evidence type="ECO:0000313" key="2">
    <source>
        <dbReference type="Proteomes" id="UP000657931"/>
    </source>
</evidence>
<dbReference type="PIRSF" id="PIRSF021389">
    <property type="entry name" value="UCP021389"/>
    <property type="match status" value="1"/>
</dbReference>
<sequence>MKSRITFDIEAGAGYIYLLPDTETYTIQATEDVGDSPLLVDIDEDDRIVGIECFGANAKKLSPIAGLEKIYHENGEILSFRLSEKPVKKHYLLKGIQFYFADERSKYFIGFDIVDFQKYKKQILISMIK</sequence>
<gene>
    <name evidence="1" type="ORF">H9655_10740</name>
</gene>
<organism evidence="1 2">
    <name type="scientific">Cytobacillus stercorigallinarum</name>
    <dbReference type="NCBI Taxonomy" id="2762240"/>
    <lineage>
        <taxon>Bacteria</taxon>
        <taxon>Bacillati</taxon>
        <taxon>Bacillota</taxon>
        <taxon>Bacilli</taxon>
        <taxon>Bacillales</taxon>
        <taxon>Bacillaceae</taxon>
        <taxon>Cytobacillus</taxon>
    </lineage>
</organism>
<protein>
    <submittedName>
        <fullName evidence="1">DUF2283 domain-containing protein</fullName>
    </submittedName>
</protein>